<reference evidence="3" key="1">
    <citation type="submission" date="2013-11" db="EMBL/GenBank/DDBJ databases">
        <title>Genome sequence of the fusiform rust pathogen reveals effectors for host alternation and coevolution with pine.</title>
        <authorList>
            <consortium name="DOE Joint Genome Institute"/>
            <person name="Smith K."/>
            <person name="Pendleton A."/>
            <person name="Kubisiak T."/>
            <person name="Anderson C."/>
            <person name="Salamov A."/>
            <person name="Aerts A."/>
            <person name="Riley R."/>
            <person name="Clum A."/>
            <person name="Lindquist E."/>
            <person name="Ence D."/>
            <person name="Campbell M."/>
            <person name="Kronenberg Z."/>
            <person name="Feau N."/>
            <person name="Dhillon B."/>
            <person name="Hamelin R."/>
            <person name="Burleigh J."/>
            <person name="Smith J."/>
            <person name="Yandell M."/>
            <person name="Nelson C."/>
            <person name="Grigoriev I."/>
            <person name="Davis J."/>
        </authorList>
    </citation>
    <scope>NUCLEOTIDE SEQUENCE</scope>
    <source>
        <strain evidence="3">G11</strain>
    </source>
</reference>
<keyword evidence="2" id="KW-0812">Transmembrane</keyword>
<keyword evidence="2" id="KW-0472">Membrane</keyword>
<dbReference type="AlphaFoldDB" id="A0A9P6NC84"/>
<accession>A0A9P6NC84</accession>
<keyword evidence="4" id="KW-1185">Reference proteome</keyword>
<evidence type="ECO:0000313" key="3">
    <source>
        <dbReference type="EMBL" id="KAG0142932.1"/>
    </source>
</evidence>
<proteinExistence type="predicted"/>
<evidence type="ECO:0000256" key="1">
    <source>
        <dbReference type="SAM" id="MobiDB-lite"/>
    </source>
</evidence>
<organism evidence="3 4">
    <name type="scientific">Cronartium quercuum f. sp. fusiforme G11</name>
    <dbReference type="NCBI Taxonomy" id="708437"/>
    <lineage>
        <taxon>Eukaryota</taxon>
        <taxon>Fungi</taxon>
        <taxon>Dikarya</taxon>
        <taxon>Basidiomycota</taxon>
        <taxon>Pucciniomycotina</taxon>
        <taxon>Pucciniomycetes</taxon>
        <taxon>Pucciniales</taxon>
        <taxon>Coleosporiaceae</taxon>
        <taxon>Cronartium</taxon>
    </lineage>
</organism>
<keyword evidence="2" id="KW-1133">Transmembrane helix</keyword>
<gene>
    <name evidence="3" type="ORF">CROQUDRAFT_135266</name>
</gene>
<comment type="caution">
    <text evidence="3">The sequence shown here is derived from an EMBL/GenBank/DDBJ whole genome shotgun (WGS) entry which is preliminary data.</text>
</comment>
<evidence type="ECO:0000313" key="4">
    <source>
        <dbReference type="Proteomes" id="UP000886653"/>
    </source>
</evidence>
<feature type="region of interest" description="Disordered" evidence="1">
    <location>
        <begin position="233"/>
        <end position="273"/>
    </location>
</feature>
<evidence type="ECO:0000256" key="2">
    <source>
        <dbReference type="SAM" id="Phobius"/>
    </source>
</evidence>
<feature type="transmembrane region" description="Helical" evidence="2">
    <location>
        <begin position="132"/>
        <end position="152"/>
    </location>
</feature>
<dbReference type="Proteomes" id="UP000886653">
    <property type="component" value="Unassembled WGS sequence"/>
</dbReference>
<feature type="transmembrane region" description="Helical" evidence="2">
    <location>
        <begin position="172"/>
        <end position="196"/>
    </location>
</feature>
<dbReference type="EMBL" id="MU167333">
    <property type="protein sequence ID" value="KAG0142932.1"/>
    <property type="molecule type" value="Genomic_DNA"/>
</dbReference>
<feature type="transmembrane region" description="Helical" evidence="2">
    <location>
        <begin position="102"/>
        <end position="120"/>
    </location>
</feature>
<dbReference type="OrthoDB" id="2504903at2759"/>
<name>A0A9P6NC84_9BASI</name>
<protein>
    <submittedName>
        <fullName evidence="3">Uncharacterized protein</fullName>
    </submittedName>
</protein>
<sequence>MPLLTTPLIGHLALWHGLLKIGSHTQIELFVGFWGVCTYYYKISDSHKIEFKSTCTTARPAYSFHFSDTVPDAKGDLNRTQTIFFFWYPIVLIRVANFSHELSSVAAILTGVGICLSVSGSRNFRMWRYASLVFLTAGMITLAAFAATLVIFSELTVELMKTESASLVPVHGHILAETYLPFIGSILLALASSFFFERYRQGLRDYRHSDRADLASGHNRTYWSQFRRFTTKESDEAGIDPSSPDGVQQHTRTHSQLPPPPPLQDFPIREKKR</sequence>